<evidence type="ECO:0000256" key="8">
    <source>
        <dbReference type="ARBA" id="ARBA00023136"/>
    </source>
</evidence>
<protein>
    <submittedName>
        <fullName evidence="11">Iron-regulated protein frpC</fullName>
    </submittedName>
</protein>
<keyword evidence="9" id="KW-0175">Coiled coil</keyword>
<keyword evidence="4" id="KW-0800">Toxin</keyword>
<dbReference type="InterPro" id="IPR011049">
    <property type="entry name" value="Serralysin-like_metalloprot_C"/>
</dbReference>
<comment type="subcellular location">
    <subcellularLocation>
        <location evidence="1">Membrane</location>
    </subcellularLocation>
    <subcellularLocation>
        <location evidence="2">Secreted</location>
    </subcellularLocation>
</comment>
<dbReference type="SUPFAM" id="SSF51120">
    <property type="entry name" value="beta-Roll"/>
    <property type="match status" value="3"/>
</dbReference>
<feature type="domain" description="Haemolysin-type calcium binding-related" evidence="10">
    <location>
        <begin position="780"/>
        <end position="823"/>
    </location>
</feature>
<evidence type="ECO:0000256" key="9">
    <source>
        <dbReference type="SAM" id="Coils"/>
    </source>
</evidence>
<evidence type="ECO:0000256" key="6">
    <source>
        <dbReference type="ARBA" id="ARBA00022837"/>
    </source>
</evidence>
<accession>I4E4W3</accession>
<dbReference type="Pfam" id="PF00353">
    <property type="entry name" value="HemolysinCabind"/>
    <property type="match status" value="5"/>
</dbReference>
<dbReference type="EMBL" id="FR845708">
    <property type="protein sequence ID" value="CCA44379.1"/>
    <property type="molecule type" value="Genomic_DNA"/>
</dbReference>
<dbReference type="Pfam" id="PF06594">
    <property type="entry name" value="HCBP_related"/>
    <property type="match status" value="3"/>
</dbReference>
<dbReference type="PANTHER" id="PTHR38340">
    <property type="entry name" value="S-LAYER PROTEIN"/>
    <property type="match status" value="1"/>
</dbReference>
<dbReference type="AlphaFoldDB" id="I4E4W3"/>
<dbReference type="Gene3D" id="2.150.10.10">
    <property type="entry name" value="Serralysin-like metalloprotease, C-terminal"/>
    <property type="match status" value="5"/>
</dbReference>
<name>I4E4W3_NEIME</name>
<dbReference type="PRINTS" id="PR01488">
    <property type="entry name" value="RTXTOXINA"/>
</dbReference>
<evidence type="ECO:0000256" key="3">
    <source>
        <dbReference type="ARBA" id="ARBA00022525"/>
    </source>
</evidence>
<reference evidence="11" key="1">
    <citation type="submission" date="2011-03" db="EMBL/GenBank/DDBJ databases">
        <title>Draft genome of Neisseria meningitidis strain alpha522.</title>
        <authorList>
            <person name="Schoen C."/>
            <person name="Blom J."/>
        </authorList>
    </citation>
    <scope>NUCLEOTIDE SEQUENCE</scope>
    <source>
        <strain evidence="11">Alpha522</strain>
    </source>
</reference>
<dbReference type="InterPro" id="IPR001343">
    <property type="entry name" value="Hemolysn_Ca-bd"/>
</dbReference>
<evidence type="ECO:0000256" key="7">
    <source>
        <dbReference type="ARBA" id="ARBA00023026"/>
    </source>
</evidence>
<proteinExistence type="predicted"/>
<evidence type="ECO:0000256" key="5">
    <source>
        <dbReference type="ARBA" id="ARBA00022737"/>
    </source>
</evidence>
<feature type="coiled-coil region" evidence="9">
    <location>
        <begin position="166"/>
        <end position="197"/>
    </location>
</feature>
<gene>
    <name evidence="11" type="primary">frpC</name>
    <name evidence="11" type="ORF">NMALPHA522_0838</name>
</gene>
<organism evidence="11">
    <name type="scientific">Neisseria meningitidis alpha522</name>
    <dbReference type="NCBI Taxonomy" id="996307"/>
    <lineage>
        <taxon>Bacteria</taxon>
        <taxon>Pseudomonadati</taxon>
        <taxon>Pseudomonadota</taxon>
        <taxon>Betaproteobacteria</taxon>
        <taxon>Neisseriales</taxon>
        <taxon>Neisseriaceae</taxon>
        <taxon>Neisseria</taxon>
    </lineage>
</organism>
<dbReference type="InterPro" id="IPR050557">
    <property type="entry name" value="RTX_toxin/Mannuronan_C5-epim"/>
</dbReference>
<keyword evidence="5" id="KW-0677">Repeat</keyword>
<feature type="domain" description="Haemolysin-type calcium binding-related" evidence="10">
    <location>
        <begin position="980"/>
        <end position="1023"/>
    </location>
</feature>
<evidence type="ECO:0000313" key="11">
    <source>
        <dbReference type="EMBL" id="CCA44379.1"/>
    </source>
</evidence>
<dbReference type="GO" id="GO:0016020">
    <property type="term" value="C:membrane"/>
    <property type="evidence" value="ECO:0007669"/>
    <property type="project" value="UniProtKB-SubCell"/>
</dbReference>
<evidence type="ECO:0000259" key="10">
    <source>
        <dbReference type="Pfam" id="PF06594"/>
    </source>
</evidence>
<keyword evidence="6" id="KW-0106">Calcium</keyword>
<keyword evidence="8" id="KW-0472">Membrane</keyword>
<dbReference type="InterPro" id="IPR003995">
    <property type="entry name" value="RTX_toxin_determinant-A"/>
</dbReference>
<dbReference type="GO" id="GO:0005576">
    <property type="term" value="C:extracellular region"/>
    <property type="evidence" value="ECO:0007669"/>
    <property type="project" value="UniProtKB-SubCell"/>
</dbReference>
<dbReference type="InterPro" id="IPR010566">
    <property type="entry name" value="Haemolys_ca-bd"/>
</dbReference>
<dbReference type="PRINTS" id="PR00313">
    <property type="entry name" value="CABNDNGRPT"/>
</dbReference>
<keyword evidence="7" id="KW-0843">Virulence</keyword>
<dbReference type="PROSITE" id="PS00330">
    <property type="entry name" value="HEMOLYSIN_CALCIUM"/>
    <property type="match status" value="5"/>
</dbReference>
<evidence type="ECO:0000256" key="1">
    <source>
        <dbReference type="ARBA" id="ARBA00004370"/>
    </source>
</evidence>
<keyword evidence="3" id="KW-0964">Secreted</keyword>
<dbReference type="GO" id="GO:0090729">
    <property type="term" value="F:toxin activity"/>
    <property type="evidence" value="ECO:0007669"/>
    <property type="project" value="UniProtKB-KW"/>
</dbReference>
<sequence length="1262" mass="136568">MEIFEVNVYTKYNPKDPKQNIIGTVKASYVSDGAGGYLKDKNGNPYIAPVGYNPHEAWAYGAENPLNLLNYGTGKEKDLQRSFHGKSYGGFVPAFQPIASFDVGVACAGAIGVSKDICIAGGGAVNLRNSLSNSNINTEGKYYNNPPNVPNIENGYDWGKNLGTFNDSLENSLKETLNNIRNKFKEIQNSFHNLTDRNISFDSESIGSLLKEKFEDWSHRVYDWLPDDWNLRKELDRNRSGKYHVYDPLALDLDGDGIETVAAKGFSGSLFDHNGNGIRTATGWVSADDGLLVRDLNGNGIIDNGAELFGDNTKLADGSFAKHGYAALAELDSNGDNIINAADAAFQTLRVWQDLNQDGISQANELRTLEELGIQSLDLAYKDVNKNLGNGNTLAQQGSYTKTDGTTAKMGDLLLAADNLHSRFKDKVELTAEQAKAANLAGIGRLRDLREAAALSGDLANMLKAYSAAETKEAQLALLDNLIHKWAETDSNWGKKSPMRLSTDWTQTANEGIALTPSQVAQLKKNALVSLSDKAKAAIDAARDRIAVLDAYTGQDSSTLYYMSEEDALNIVKVTNDTYDHLAKNIYQNLLFQTRLQPYLNQISFKMENDTFTLDFSGLVQAFNHVKETNPQKAFVDLAEMLAYGELRSWYEGRRLMADYVEEAKKAGKFEDYQKVLGQETVALLAKTSGTQADDILQNVGFGHNKNVSLYGNDGNDTLIGGAGNDYLEGGSGSDTYVFGKGFGQDTVYNYDYATGRKDIIRFTDGITADMLTFTREGNHLLIKAKDGSGQVTVQSYFQNDGSGAYRIDEIHFDNGKVLDVATVKKLVQQSTDGSDRLYAYQSGNTLNGGLGDDYLYGADGDDLLNGDAGNDSIYSGNGNDTLDGGEGNDALYGYNGNDVLNGGEGNDHLNGEDGNDTLIGGAGNDYLEGGSGSDTYVFGEGFGQDTVYNYDYATGRKDIIRFTDGITADMLTFTREGNHLLIKAKDDSGQVTVQSYFQNDGSGAYRIDEIHFDNGKVLDVATVKELVQQSTDGSDRLYAYQSGNTLNGGLGDDYLYGADGNDLLNGDAGNDSIYSGNGNDTLNGGEGNDALYGYNGNDVLNGAEGNDHLNGEDGNDTLIGGAGNDYLEGGSGSDTYVFGKGFGQDTVYNYHVDKNSDTMHFKGFKAADVHFIRSGSDLVLSASEQDNVRISGFFYGENHRVDTFVFDDAAISNPDFAKYINAGNNLVQSMSVFGSNTAATGGNVDANIQSVQQPLLVTPSA</sequence>
<dbReference type="PANTHER" id="PTHR38340:SF1">
    <property type="entry name" value="S-LAYER PROTEIN"/>
    <property type="match status" value="1"/>
</dbReference>
<dbReference type="GO" id="GO:0005509">
    <property type="term" value="F:calcium ion binding"/>
    <property type="evidence" value="ECO:0007669"/>
    <property type="project" value="InterPro"/>
</dbReference>
<feature type="domain" description="Haemolysin-type calcium binding-related" evidence="10">
    <location>
        <begin position="1178"/>
        <end position="1210"/>
    </location>
</feature>
<dbReference type="InterPro" id="IPR018511">
    <property type="entry name" value="Hemolysin-typ_Ca-bd_CS"/>
</dbReference>
<evidence type="ECO:0000256" key="4">
    <source>
        <dbReference type="ARBA" id="ARBA00022656"/>
    </source>
</evidence>
<evidence type="ECO:0000256" key="2">
    <source>
        <dbReference type="ARBA" id="ARBA00004613"/>
    </source>
</evidence>